<dbReference type="RefSeq" id="WP_413779164.1">
    <property type="nucleotide sequence ID" value="NZ_JAUOZS010000001.1"/>
</dbReference>
<dbReference type="InterPro" id="IPR044038">
    <property type="entry name" value="dATP/dGTP_diPOhydrolase_N"/>
</dbReference>
<organism evidence="2 3">
    <name type="scientific">Anaeroselena agilis</name>
    <dbReference type="NCBI Taxonomy" id="3063788"/>
    <lineage>
        <taxon>Bacteria</taxon>
        <taxon>Bacillati</taxon>
        <taxon>Bacillota</taxon>
        <taxon>Negativicutes</taxon>
        <taxon>Acetonemataceae</taxon>
        <taxon>Anaeroselena</taxon>
    </lineage>
</organism>
<proteinExistence type="predicted"/>
<dbReference type="Proteomes" id="UP001254848">
    <property type="component" value="Unassembled WGS sequence"/>
</dbReference>
<evidence type="ECO:0000259" key="1">
    <source>
        <dbReference type="Pfam" id="PF18909"/>
    </source>
</evidence>
<feature type="domain" description="dATP/dGTP diphosphohydrolase N-terminal" evidence="1">
    <location>
        <begin position="16"/>
        <end position="102"/>
    </location>
</feature>
<accession>A0ABU3NUY0</accession>
<evidence type="ECO:0000313" key="3">
    <source>
        <dbReference type="Proteomes" id="UP001254848"/>
    </source>
</evidence>
<protein>
    <submittedName>
        <fullName evidence="2">DUF5664 domain-containing protein</fullName>
    </submittedName>
</protein>
<dbReference type="EMBL" id="JAUOZS010000001">
    <property type="protein sequence ID" value="MDT8900628.1"/>
    <property type="molecule type" value="Genomic_DNA"/>
</dbReference>
<evidence type="ECO:0000313" key="2">
    <source>
        <dbReference type="EMBL" id="MDT8900628.1"/>
    </source>
</evidence>
<gene>
    <name evidence="2" type="ORF">Q4T40_05160</name>
</gene>
<dbReference type="Pfam" id="PF18909">
    <property type="entry name" value="dGTP_diPhyd_N"/>
    <property type="match status" value="1"/>
</dbReference>
<reference evidence="2 3" key="1">
    <citation type="submission" date="2023-07" db="EMBL/GenBank/DDBJ databases">
        <title>The novel representative of Negativicutes class, Anaeroselena agilis gen. nov. sp. nov.</title>
        <authorList>
            <person name="Prokofeva M.I."/>
            <person name="Elcheninov A.G."/>
            <person name="Klyukina A."/>
            <person name="Kublanov I.V."/>
            <person name="Frolov E.N."/>
            <person name="Podosokorskaya O.A."/>
        </authorList>
    </citation>
    <scope>NUCLEOTIDE SEQUENCE [LARGE SCALE GENOMIC DNA]</scope>
    <source>
        <strain evidence="2 3">4137-cl</strain>
    </source>
</reference>
<comment type="caution">
    <text evidence="2">The sequence shown here is derived from an EMBL/GenBank/DDBJ whole genome shotgun (WGS) entry which is preliminary data.</text>
</comment>
<name>A0ABU3NUY0_9FIRM</name>
<sequence>MVIKGVGPDAPIVTNEHGGRQSAVPYAFHLFDPQAIIATAEVMAYGATKHSPDNWRKITVEEHLNHMIGHAYAALAGDTQDDHLGHMAARAHMALAVDLENRRKGAEGTSTKPDDKYCETCYFNFCLIDEASCDLCEAGSKWKQAQKKK</sequence>
<keyword evidence="3" id="KW-1185">Reference proteome</keyword>